<accession>A0ABM6RTX4</accession>
<evidence type="ECO:0000256" key="2">
    <source>
        <dbReference type="ARBA" id="ARBA00023186"/>
    </source>
</evidence>
<dbReference type="PANTHER" id="PTHR33643:SF1">
    <property type="entry name" value="UREASE ACCESSORY PROTEIN D"/>
    <property type="match status" value="1"/>
</dbReference>
<protein>
    <recommendedName>
        <fullName evidence="3">Urease accessory protein UreD</fullName>
    </recommendedName>
</protein>
<proteinExistence type="inferred from homology"/>
<name>A0ABM6RTX4_9FIRM</name>
<evidence type="ECO:0000256" key="3">
    <source>
        <dbReference type="HAMAP-Rule" id="MF_01384"/>
    </source>
</evidence>
<evidence type="ECO:0000313" key="4">
    <source>
        <dbReference type="EMBL" id="AUW94902.1"/>
    </source>
</evidence>
<dbReference type="HAMAP" id="MF_01384">
    <property type="entry name" value="UreD"/>
    <property type="match status" value="1"/>
</dbReference>
<comment type="similarity">
    <text evidence="1 3">Belongs to the UreD family.</text>
</comment>
<dbReference type="InterPro" id="IPR002669">
    <property type="entry name" value="UreD"/>
</dbReference>
<comment type="subcellular location">
    <subcellularLocation>
        <location evidence="3">Cytoplasm</location>
    </subcellularLocation>
</comment>
<evidence type="ECO:0000256" key="1">
    <source>
        <dbReference type="ARBA" id="ARBA00007177"/>
    </source>
</evidence>
<gene>
    <name evidence="3" type="primary">ureD</name>
    <name evidence="4" type="ORF">BXT84_13865</name>
</gene>
<dbReference type="Proteomes" id="UP000325292">
    <property type="component" value="Chromosome"/>
</dbReference>
<keyword evidence="3" id="KW-0996">Nickel insertion</keyword>
<comment type="subunit">
    <text evidence="3">UreD, UreF and UreG form a complex that acts as a GTP-hydrolysis-dependent molecular chaperone, activating the urease apoprotein by helping to assemble the nickel containing metallocenter of UreC. The UreE protein probably delivers the nickel.</text>
</comment>
<keyword evidence="5" id="KW-1185">Reference proteome</keyword>
<keyword evidence="2 3" id="KW-0143">Chaperone</keyword>
<evidence type="ECO:0000313" key="5">
    <source>
        <dbReference type="Proteomes" id="UP000325292"/>
    </source>
</evidence>
<reference evidence="4 5" key="1">
    <citation type="journal article" date="2019" name="Sci. Rep.">
        <title>Sulfobacillus thermotolerans: new insights into resistance and metabolic capacities of acidophilic chemolithotrophs.</title>
        <authorList>
            <person name="Panyushkina A.E."/>
            <person name="Babenko V.V."/>
            <person name="Nikitina A.S."/>
            <person name="Selezneva O.V."/>
            <person name="Tsaplina I.A."/>
            <person name="Letarova M.A."/>
            <person name="Kostryukova E.S."/>
            <person name="Letarov A.V."/>
        </authorList>
    </citation>
    <scope>NUCLEOTIDE SEQUENCE [LARGE SCALE GENOMIC DNA]</scope>
    <source>
        <strain evidence="4 5">Kr1</strain>
    </source>
</reference>
<dbReference type="Pfam" id="PF01774">
    <property type="entry name" value="UreD"/>
    <property type="match status" value="1"/>
</dbReference>
<dbReference type="PANTHER" id="PTHR33643">
    <property type="entry name" value="UREASE ACCESSORY PROTEIN D"/>
    <property type="match status" value="1"/>
</dbReference>
<organism evidence="4 5">
    <name type="scientific">Sulfobacillus thermotolerans</name>
    <dbReference type="NCBI Taxonomy" id="338644"/>
    <lineage>
        <taxon>Bacteria</taxon>
        <taxon>Bacillati</taxon>
        <taxon>Bacillota</taxon>
        <taxon>Clostridia</taxon>
        <taxon>Eubacteriales</taxon>
        <taxon>Clostridiales Family XVII. Incertae Sedis</taxon>
        <taxon>Sulfobacillus</taxon>
    </lineage>
</organism>
<sequence length="280" mass="31139">MGTNRQWIHAFPDRVEVYAEPPLHLFVLRQRDPAYVVAAELGGILEDDHWETEITVEPGAQLVVVQQAATKIFSMPDGSGRHDRRIHVKDHATLVMVPGLFIPFKDANYSQTMVCTVGERSRLMTGEQIVAGRIASGEAFGFQSFSSTVTVHQDGALWPSYHSRQVFEPAKGRLQQQGYWGSFQAWGELLAVGWKANGVMTALPQADILPGPYGDNPLAKRQENQEIYWGASPIAGGMLWRMLADDGATVERHLIAVMKRVAWPEMGEPFMLLGQGGQWQ</sequence>
<dbReference type="EMBL" id="CP019454">
    <property type="protein sequence ID" value="AUW94902.1"/>
    <property type="molecule type" value="Genomic_DNA"/>
</dbReference>
<keyword evidence="3" id="KW-0963">Cytoplasm</keyword>
<comment type="function">
    <text evidence="3">Required for maturation of urease via the functional incorporation of the urease nickel metallocenter.</text>
</comment>